<reference evidence="2" key="1">
    <citation type="submission" date="2015-12" db="EMBL/GenBank/DDBJ databases">
        <title>Gene expression during late stages of embryo sac development: a critical building block for successful pollen-pistil interactions.</title>
        <authorList>
            <person name="Liu Y."/>
            <person name="Joly V."/>
            <person name="Sabar M."/>
            <person name="Matton D.P."/>
        </authorList>
    </citation>
    <scope>NUCLEOTIDE SEQUENCE</scope>
</reference>
<proteinExistence type="predicted"/>
<evidence type="ECO:0000256" key="1">
    <source>
        <dbReference type="SAM" id="SignalP"/>
    </source>
</evidence>
<feature type="signal peptide" evidence="1">
    <location>
        <begin position="1"/>
        <end position="19"/>
    </location>
</feature>
<sequence length="60" mass="7255">MPRWCWCYFCILTTPYCMSTVDVSYELPCKETPWKCTSNIHSKNGIRRDFLKCTELVWRL</sequence>
<dbReference type="EMBL" id="GEDG01032871">
    <property type="protein sequence ID" value="JAP10579.1"/>
    <property type="molecule type" value="Transcribed_RNA"/>
</dbReference>
<evidence type="ECO:0000313" key="2">
    <source>
        <dbReference type="EMBL" id="JAP10579.1"/>
    </source>
</evidence>
<protein>
    <submittedName>
        <fullName evidence="2">Putative ovule protein</fullName>
    </submittedName>
</protein>
<keyword evidence="1" id="KW-0732">Signal</keyword>
<dbReference type="AlphaFoldDB" id="A0A0V0GRM7"/>
<accession>A0A0V0GRM7</accession>
<organism evidence="2">
    <name type="scientific">Solanum chacoense</name>
    <name type="common">Chaco potato</name>
    <dbReference type="NCBI Taxonomy" id="4108"/>
    <lineage>
        <taxon>Eukaryota</taxon>
        <taxon>Viridiplantae</taxon>
        <taxon>Streptophyta</taxon>
        <taxon>Embryophyta</taxon>
        <taxon>Tracheophyta</taxon>
        <taxon>Spermatophyta</taxon>
        <taxon>Magnoliopsida</taxon>
        <taxon>eudicotyledons</taxon>
        <taxon>Gunneridae</taxon>
        <taxon>Pentapetalae</taxon>
        <taxon>asterids</taxon>
        <taxon>lamiids</taxon>
        <taxon>Solanales</taxon>
        <taxon>Solanaceae</taxon>
        <taxon>Solanoideae</taxon>
        <taxon>Solaneae</taxon>
        <taxon>Solanum</taxon>
    </lineage>
</organism>
<feature type="chain" id="PRO_5006865440" evidence="1">
    <location>
        <begin position="20"/>
        <end position="60"/>
    </location>
</feature>
<name>A0A0V0GRM7_SOLCH</name>